<evidence type="ECO:0000313" key="9">
    <source>
        <dbReference type="Proteomes" id="UP000053342"/>
    </source>
</evidence>
<dbReference type="Pfam" id="PF00172">
    <property type="entry name" value="Zn_clus"/>
    <property type="match status" value="1"/>
</dbReference>
<evidence type="ECO:0000256" key="4">
    <source>
        <dbReference type="ARBA" id="ARBA00023163"/>
    </source>
</evidence>
<dbReference type="SUPFAM" id="SSF57701">
    <property type="entry name" value="Zn2/Cys6 DNA-binding domain"/>
    <property type="match status" value="1"/>
</dbReference>
<dbReference type="PROSITE" id="PS00463">
    <property type="entry name" value="ZN2_CY6_FUNGAL_1"/>
    <property type="match status" value="1"/>
</dbReference>
<keyword evidence="9" id="KW-1185">Reference proteome</keyword>
<evidence type="ECO:0000256" key="2">
    <source>
        <dbReference type="ARBA" id="ARBA00023015"/>
    </source>
</evidence>
<keyword evidence="2" id="KW-0805">Transcription regulation</keyword>
<feature type="compositionally biased region" description="Basic and acidic residues" evidence="6">
    <location>
        <begin position="1"/>
        <end position="23"/>
    </location>
</feature>
<gene>
    <name evidence="8" type="ORF">PV06_02419</name>
</gene>
<dbReference type="GO" id="GO:0008270">
    <property type="term" value="F:zinc ion binding"/>
    <property type="evidence" value="ECO:0007669"/>
    <property type="project" value="InterPro"/>
</dbReference>
<keyword evidence="5" id="KW-0539">Nucleus</keyword>
<reference evidence="8 9" key="1">
    <citation type="submission" date="2015-01" db="EMBL/GenBank/DDBJ databases">
        <title>The Genome Sequence of Exophiala oligosperma CBS72588.</title>
        <authorList>
            <consortium name="The Broad Institute Genomics Platform"/>
            <person name="Cuomo C."/>
            <person name="de Hoog S."/>
            <person name="Gorbushina A."/>
            <person name="Stielow B."/>
            <person name="Teixiera M."/>
            <person name="Abouelleil A."/>
            <person name="Chapman S.B."/>
            <person name="Priest M."/>
            <person name="Young S.K."/>
            <person name="Wortman J."/>
            <person name="Nusbaum C."/>
            <person name="Birren B."/>
        </authorList>
    </citation>
    <scope>NUCLEOTIDE SEQUENCE [LARGE SCALE GENOMIC DNA]</scope>
    <source>
        <strain evidence="8 9">CBS 72588</strain>
    </source>
</reference>
<keyword evidence="3" id="KW-0238">DNA-binding</keyword>
<dbReference type="SMART" id="SM00066">
    <property type="entry name" value="GAL4"/>
    <property type="match status" value="1"/>
</dbReference>
<name>A0A0D2CA92_9EURO</name>
<dbReference type="CDD" id="cd00067">
    <property type="entry name" value="GAL4"/>
    <property type="match status" value="1"/>
</dbReference>
<protein>
    <recommendedName>
        <fullName evidence="7">Zn(2)-C6 fungal-type domain-containing protein</fullName>
    </recommendedName>
</protein>
<accession>A0A0D2CA92</accession>
<feature type="domain" description="Zn(2)-C6 fungal-type" evidence="7">
    <location>
        <begin position="48"/>
        <end position="78"/>
    </location>
</feature>
<dbReference type="InterPro" id="IPR053181">
    <property type="entry name" value="EcdB-like_regulator"/>
</dbReference>
<dbReference type="HOGENOM" id="CLU_036824_1_0_1"/>
<proteinExistence type="predicted"/>
<dbReference type="InterPro" id="IPR036864">
    <property type="entry name" value="Zn2-C6_fun-type_DNA-bd_sf"/>
</dbReference>
<organism evidence="8 9">
    <name type="scientific">Exophiala oligosperma</name>
    <dbReference type="NCBI Taxonomy" id="215243"/>
    <lineage>
        <taxon>Eukaryota</taxon>
        <taxon>Fungi</taxon>
        <taxon>Dikarya</taxon>
        <taxon>Ascomycota</taxon>
        <taxon>Pezizomycotina</taxon>
        <taxon>Eurotiomycetes</taxon>
        <taxon>Chaetothyriomycetidae</taxon>
        <taxon>Chaetothyriales</taxon>
        <taxon>Herpotrichiellaceae</taxon>
        <taxon>Exophiala</taxon>
    </lineage>
</organism>
<dbReference type="AlphaFoldDB" id="A0A0D2CA92"/>
<dbReference type="InterPro" id="IPR001138">
    <property type="entry name" value="Zn2Cys6_DnaBD"/>
</dbReference>
<dbReference type="Proteomes" id="UP000053342">
    <property type="component" value="Unassembled WGS sequence"/>
</dbReference>
<dbReference type="RefSeq" id="XP_016266998.1">
    <property type="nucleotide sequence ID" value="XM_016403101.1"/>
</dbReference>
<dbReference type="EMBL" id="KN847333">
    <property type="protein sequence ID" value="KIW46782.1"/>
    <property type="molecule type" value="Genomic_DNA"/>
</dbReference>
<dbReference type="GO" id="GO:0003677">
    <property type="term" value="F:DNA binding"/>
    <property type="evidence" value="ECO:0007669"/>
    <property type="project" value="UniProtKB-KW"/>
</dbReference>
<feature type="region of interest" description="Disordered" evidence="6">
    <location>
        <begin position="377"/>
        <end position="401"/>
    </location>
</feature>
<dbReference type="PANTHER" id="PTHR47785">
    <property type="entry name" value="ZN(II)2CYS6 TRANSCRIPTION FACTOR (EUROFUNG)-RELATED-RELATED"/>
    <property type="match status" value="1"/>
</dbReference>
<evidence type="ECO:0000256" key="5">
    <source>
        <dbReference type="ARBA" id="ARBA00023242"/>
    </source>
</evidence>
<dbReference type="InterPro" id="IPR007219">
    <property type="entry name" value="XnlR_reg_dom"/>
</dbReference>
<dbReference type="GeneID" id="27354493"/>
<dbReference type="GO" id="GO:0006351">
    <property type="term" value="P:DNA-templated transcription"/>
    <property type="evidence" value="ECO:0007669"/>
    <property type="project" value="InterPro"/>
</dbReference>
<dbReference type="CDD" id="cd12148">
    <property type="entry name" value="fungal_TF_MHR"/>
    <property type="match status" value="1"/>
</dbReference>
<dbReference type="PANTHER" id="PTHR47785:SF3">
    <property type="entry name" value="ZN(2)-C6 FUNGAL-TYPE DOMAIN-CONTAINING PROTEIN"/>
    <property type="match status" value="1"/>
</dbReference>
<dbReference type="VEuPathDB" id="FungiDB:PV06_02419"/>
<dbReference type="GO" id="GO:0000981">
    <property type="term" value="F:DNA-binding transcription factor activity, RNA polymerase II-specific"/>
    <property type="evidence" value="ECO:0007669"/>
    <property type="project" value="InterPro"/>
</dbReference>
<dbReference type="Gene3D" id="4.10.240.10">
    <property type="entry name" value="Zn(2)-C6 fungal-type DNA-binding domain"/>
    <property type="match status" value="1"/>
</dbReference>
<evidence type="ECO:0000313" key="8">
    <source>
        <dbReference type="EMBL" id="KIW46782.1"/>
    </source>
</evidence>
<dbReference type="OrthoDB" id="4685598at2759"/>
<keyword evidence="4" id="KW-0804">Transcription</keyword>
<feature type="region of interest" description="Disordered" evidence="6">
    <location>
        <begin position="1"/>
        <end position="39"/>
    </location>
</feature>
<dbReference type="PROSITE" id="PS50048">
    <property type="entry name" value="ZN2_CY6_FUNGAL_2"/>
    <property type="match status" value="1"/>
</dbReference>
<evidence type="ECO:0000256" key="1">
    <source>
        <dbReference type="ARBA" id="ARBA00022723"/>
    </source>
</evidence>
<sequence length="626" mass="69771">MADDVEGHERDQESLNESPESRGPKRRRRVTDISDDKHANPRRRGIIACEVCRARRTKCDGKRPACSFCQKSNSVCEYRKVAEPPPTKLESEITTIKERLGNIEQLLAAQRRPAAVHRDVDALLSPHATYTSTPATIVPLLEGAHSQSPFVSDSTGFPVMVIRNKSFMHLVGVENDLATHLSKLERLAGSKTLGENGRHFLLQQHRAINALNTFFEEIHPWYPILDPQYQDVYASVMDGDLKPSSESCLALIVAALGLFSSHDGQEKHAMYAEMALNMVARTVADCSVLAVEALVYIAVYYCCLCSPLEAFEYNAIASLKAQSLLTVNRHHVTEADSETLRRAFWAILLIESELCVQLELIDTGVWNLDESTMLPKVRDSWSTSPQSPFQAHPDGSQTANPGDVDAYFLAEIAMRRISHRAPSAIRGTSRGELVYAPIVASELNYQLDEWYHHLPSALKFPRGTEGEARDHRGLVLFLRTQYYSCMTSIYWPAIYKVIQTGRRESDLDLGCQKFFDAYHDFLISATVCLQHCIVNKWTLLASIFAFTMAAARAIKEPALADAIPAHLFNSLTLATNSLAPSGHLGPSLSYLHDLLKEHLTGLVAFSPEQSSRTGMSIPQMQRADFT</sequence>
<dbReference type="Pfam" id="PF04082">
    <property type="entry name" value="Fungal_trans"/>
    <property type="match status" value="1"/>
</dbReference>
<evidence type="ECO:0000256" key="6">
    <source>
        <dbReference type="SAM" id="MobiDB-lite"/>
    </source>
</evidence>
<feature type="compositionally biased region" description="Polar residues" evidence="6">
    <location>
        <begin position="380"/>
        <end position="400"/>
    </location>
</feature>
<evidence type="ECO:0000259" key="7">
    <source>
        <dbReference type="PROSITE" id="PS50048"/>
    </source>
</evidence>
<feature type="compositionally biased region" description="Basic and acidic residues" evidence="6">
    <location>
        <begin position="30"/>
        <end position="39"/>
    </location>
</feature>
<evidence type="ECO:0000256" key="3">
    <source>
        <dbReference type="ARBA" id="ARBA00023125"/>
    </source>
</evidence>
<keyword evidence="1" id="KW-0479">Metal-binding</keyword>